<feature type="non-terminal residue" evidence="1">
    <location>
        <position position="1"/>
    </location>
</feature>
<dbReference type="InterPro" id="IPR016024">
    <property type="entry name" value="ARM-type_fold"/>
</dbReference>
<dbReference type="PANTHER" id="PTHR19316:SF18">
    <property type="entry name" value="HSP70-BINDING PROTEIN 1"/>
    <property type="match status" value="1"/>
</dbReference>
<dbReference type="GO" id="GO:0000774">
    <property type="term" value="F:adenyl-nucleotide exchange factor activity"/>
    <property type="evidence" value="ECO:0007669"/>
    <property type="project" value="TreeGrafter"/>
</dbReference>
<proteinExistence type="evidence at transcript level"/>
<accession>Q8MVP2</accession>
<dbReference type="InterPro" id="IPR011989">
    <property type="entry name" value="ARM-like"/>
</dbReference>
<evidence type="ECO:0000313" key="1">
    <source>
        <dbReference type="EMBL" id="AAM76099.1"/>
    </source>
</evidence>
<protein>
    <submittedName>
        <fullName evidence="1">Hsp-70 binding protein-like protein</fullName>
    </submittedName>
</protein>
<dbReference type="PANTHER" id="PTHR19316">
    <property type="entry name" value="PROTEIN FOLDING REGULATOR"/>
    <property type="match status" value="1"/>
</dbReference>
<dbReference type="AlphaFoldDB" id="Q8MVP2"/>
<dbReference type="Gene3D" id="1.25.10.10">
    <property type="entry name" value="Leucine-rich Repeat Variant"/>
    <property type="match status" value="1"/>
</dbReference>
<name>Q8MVP2_BOLVI</name>
<organism evidence="1">
    <name type="scientific">Boltenia villosa</name>
    <name type="common">Spiny-headed tunicate</name>
    <name type="synonym">Cynthia villosa</name>
    <dbReference type="NCBI Taxonomy" id="63515"/>
    <lineage>
        <taxon>Eukaryota</taxon>
        <taxon>Metazoa</taxon>
        <taxon>Chordata</taxon>
        <taxon>Tunicata</taxon>
        <taxon>Ascidiacea</taxon>
        <taxon>Stolidobranchia</taxon>
        <taxon>Pyuridae</taxon>
        <taxon>Boltenia</taxon>
    </lineage>
</organism>
<dbReference type="EMBL" id="AF483019">
    <property type="protein sequence ID" value="AAM76099.1"/>
    <property type="molecule type" value="mRNA"/>
</dbReference>
<gene>
    <name evidence="1" type="primary">hspbp</name>
</gene>
<reference evidence="1" key="1">
    <citation type="journal article" date="2002" name="Development">
        <title>A molecular analysis of ascidian metamorphosis reveals activation of an innate immune response.</title>
        <authorList>
            <person name="Davidson B."/>
            <person name="Swalla B.J."/>
        </authorList>
    </citation>
    <scope>NUCLEOTIDE SEQUENCE</scope>
</reference>
<dbReference type="SUPFAM" id="SSF48371">
    <property type="entry name" value="ARM repeat"/>
    <property type="match status" value="1"/>
</dbReference>
<dbReference type="GO" id="GO:0005783">
    <property type="term" value="C:endoplasmic reticulum"/>
    <property type="evidence" value="ECO:0007669"/>
    <property type="project" value="TreeGrafter"/>
</dbReference>
<dbReference type="InterPro" id="IPR050693">
    <property type="entry name" value="Hsp70_NEF-Inhibitors"/>
</dbReference>
<sequence>AVAAQNHEYCQDALVEMKALPIIFKLIDDTSAESKVREKAFYAMSCIVRGNENALKQLNENDGFSVLIRAMQSDIPKLKVKSVFFIKSLCENDSKYIEIFHELGIEEQIVGMLRTQELDNNSDNLNIIENLLSCLCTFVLMSEELKRECREPRFELLSTLKDLKKKLLSMGNEYEECIKFCDLIIETCFTEGAATAMDR</sequence>